<dbReference type="AlphaFoldDB" id="A0ABD3WD37"/>
<feature type="non-terminal residue" evidence="1">
    <location>
        <position position="1"/>
    </location>
</feature>
<keyword evidence="2" id="KW-1185">Reference proteome</keyword>
<protein>
    <submittedName>
        <fullName evidence="1">Uncharacterized protein</fullName>
    </submittedName>
</protein>
<sequence length="59" mass="6921">AFCESASSSLIHIDDWKEFKFIQGVLLQVHEKQKKIGITPLPGYWTGFVNYTIKTFRFR</sequence>
<gene>
    <name evidence="1" type="ORF">ACJMK2_039308</name>
</gene>
<dbReference type="SUPFAM" id="SSF56436">
    <property type="entry name" value="C-type lectin-like"/>
    <property type="match status" value="1"/>
</dbReference>
<evidence type="ECO:0000313" key="2">
    <source>
        <dbReference type="Proteomes" id="UP001634394"/>
    </source>
</evidence>
<dbReference type="Proteomes" id="UP001634394">
    <property type="component" value="Unassembled WGS sequence"/>
</dbReference>
<dbReference type="EMBL" id="JBJQND010000007">
    <property type="protein sequence ID" value="KAL3871301.1"/>
    <property type="molecule type" value="Genomic_DNA"/>
</dbReference>
<accession>A0ABD3WD37</accession>
<evidence type="ECO:0000313" key="1">
    <source>
        <dbReference type="EMBL" id="KAL3871301.1"/>
    </source>
</evidence>
<proteinExistence type="predicted"/>
<name>A0ABD3WD37_SINWO</name>
<reference evidence="1 2" key="1">
    <citation type="submission" date="2024-11" db="EMBL/GenBank/DDBJ databases">
        <title>Chromosome-level genome assembly of the freshwater bivalve Anodonta woodiana.</title>
        <authorList>
            <person name="Chen X."/>
        </authorList>
    </citation>
    <scope>NUCLEOTIDE SEQUENCE [LARGE SCALE GENOMIC DNA]</scope>
    <source>
        <strain evidence="1">MN2024</strain>
        <tissue evidence="1">Gills</tissue>
    </source>
</reference>
<comment type="caution">
    <text evidence="1">The sequence shown here is derived from an EMBL/GenBank/DDBJ whole genome shotgun (WGS) entry which is preliminary data.</text>
</comment>
<organism evidence="1 2">
    <name type="scientific">Sinanodonta woodiana</name>
    <name type="common">Chinese pond mussel</name>
    <name type="synonym">Anodonta woodiana</name>
    <dbReference type="NCBI Taxonomy" id="1069815"/>
    <lineage>
        <taxon>Eukaryota</taxon>
        <taxon>Metazoa</taxon>
        <taxon>Spiralia</taxon>
        <taxon>Lophotrochozoa</taxon>
        <taxon>Mollusca</taxon>
        <taxon>Bivalvia</taxon>
        <taxon>Autobranchia</taxon>
        <taxon>Heteroconchia</taxon>
        <taxon>Palaeoheterodonta</taxon>
        <taxon>Unionida</taxon>
        <taxon>Unionoidea</taxon>
        <taxon>Unionidae</taxon>
        <taxon>Unioninae</taxon>
        <taxon>Sinanodonta</taxon>
    </lineage>
</organism>
<dbReference type="InterPro" id="IPR016187">
    <property type="entry name" value="CTDL_fold"/>
</dbReference>